<dbReference type="AlphaFoldDB" id="W2FN98"/>
<protein>
    <submittedName>
        <fullName evidence="1">Uncharacterized protein</fullName>
    </submittedName>
</protein>
<name>W2FN98_PHYNI</name>
<dbReference type="Proteomes" id="UP000053236">
    <property type="component" value="Unassembled WGS sequence"/>
</dbReference>
<accession>W2FN98</accession>
<proteinExistence type="predicted"/>
<reference evidence="1" key="1">
    <citation type="submission" date="2013-11" db="EMBL/GenBank/DDBJ databases">
        <title>The Genome Sequence of Phytophthora parasitica CJ02B3.</title>
        <authorList>
            <consortium name="The Broad Institute Genomics Platform"/>
            <person name="Russ C."/>
            <person name="Tyler B."/>
            <person name="Panabieres F."/>
            <person name="Shan W."/>
            <person name="Tripathy S."/>
            <person name="Grunwald N."/>
            <person name="Machado M."/>
            <person name="Johnson C.S."/>
            <person name="Arredondo F."/>
            <person name="Hong C."/>
            <person name="Coffey M."/>
            <person name="Young S.K."/>
            <person name="Zeng Q."/>
            <person name="Gargeya S."/>
            <person name="Fitzgerald M."/>
            <person name="Abouelleil A."/>
            <person name="Alvarado L."/>
            <person name="Chapman S.B."/>
            <person name="Gainer-Dewar J."/>
            <person name="Goldberg J."/>
            <person name="Griggs A."/>
            <person name="Gujja S."/>
            <person name="Hansen M."/>
            <person name="Howarth C."/>
            <person name="Imamovic A."/>
            <person name="Ireland A."/>
            <person name="Larimer J."/>
            <person name="McCowan C."/>
            <person name="Murphy C."/>
            <person name="Pearson M."/>
            <person name="Poon T.W."/>
            <person name="Priest M."/>
            <person name="Roberts A."/>
            <person name="Saif S."/>
            <person name="Shea T."/>
            <person name="Sykes S."/>
            <person name="Wortman J."/>
            <person name="Nusbaum C."/>
            <person name="Birren B."/>
        </authorList>
    </citation>
    <scope>NUCLEOTIDE SEQUENCE [LARGE SCALE GENOMIC DNA]</scope>
    <source>
        <strain evidence="1">CJ02B3</strain>
    </source>
</reference>
<organism evidence="1">
    <name type="scientific">Phytophthora nicotianae</name>
    <name type="common">Potato buckeye rot agent</name>
    <name type="synonym">Phytophthora parasitica</name>
    <dbReference type="NCBI Taxonomy" id="4792"/>
    <lineage>
        <taxon>Eukaryota</taxon>
        <taxon>Sar</taxon>
        <taxon>Stramenopiles</taxon>
        <taxon>Oomycota</taxon>
        <taxon>Peronosporomycetes</taxon>
        <taxon>Peronosporales</taxon>
        <taxon>Peronosporaceae</taxon>
        <taxon>Phytophthora</taxon>
    </lineage>
</organism>
<sequence>MPPPALRVNTAHHKRLGGQYAAFSNAFGEPAAFERPLPSSLPTDVRRRLDLKVLPIGTDELLLLLRCCVPKMKRVPVVTAPSKRVCLNNNVGGAVRAWIFGRAATRGIVWRRRR</sequence>
<dbReference type="EMBL" id="KI689627">
    <property type="protein sequence ID" value="ETK72262.1"/>
    <property type="molecule type" value="Genomic_DNA"/>
</dbReference>
<evidence type="ECO:0000313" key="1">
    <source>
        <dbReference type="EMBL" id="ETK72262.1"/>
    </source>
</evidence>
<gene>
    <name evidence="1" type="ORF">L915_20612</name>
</gene>